<evidence type="ECO:0000313" key="11">
    <source>
        <dbReference type="EMBL" id="PZO76859.1"/>
    </source>
</evidence>
<dbReference type="Gene3D" id="3.30.450.40">
    <property type="match status" value="1"/>
</dbReference>
<dbReference type="InterPro" id="IPR004358">
    <property type="entry name" value="Sig_transdc_His_kin-like_C"/>
</dbReference>
<dbReference type="Pfam" id="PF01590">
    <property type="entry name" value="GAF"/>
    <property type="match status" value="1"/>
</dbReference>
<dbReference type="FunFam" id="3.30.450.20:FF:000099">
    <property type="entry name" value="Sensory box sensor histidine kinase"/>
    <property type="match status" value="1"/>
</dbReference>
<gene>
    <name evidence="11" type="ORF">DI640_00060</name>
</gene>
<name>A0A2W4ZAC6_9SPHN</name>
<dbReference type="SMART" id="SM00387">
    <property type="entry name" value="HATPase_c"/>
    <property type="match status" value="1"/>
</dbReference>
<dbReference type="InterPro" id="IPR003594">
    <property type="entry name" value="HATPase_dom"/>
</dbReference>
<evidence type="ECO:0000256" key="4">
    <source>
        <dbReference type="ARBA" id="ARBA00022679"/>
    </source>
</evidence>
<dbReference type="InterPro" id="IPR000700">
    <property type="entry name" value="PAS-assoc_C"/>
</dbReference>
<dbReference type="PANTHER" id="PTHR43304:SF1">
    <property type="entry name" value="PAC DOMAIN-CONTAINING PROTEIN"/>
    <property type="match status" value="1"/>
</dbReference>
<feature type="domain" description="PAC" evidence="10">
    <location>
        <begin position="512"/>
        <end position="564"/>
    </location>
</feature>
<dbReference type="SUPFAM" id="SSF55785">
    <property type="entry name" value="PYP-like sensor domain (PAS domain)"/>
    <property type="match status" value="3"/>
</dbReference>
<dbReference type="CDD" id="cd00130">
    <property type="entry name" value="PAS"/>
    <property type="match status" value="2"/>
</dbReference>
<feature type="domain" description="Histidine kinase" evidence="7">
    <location>
        <begin position="602"/>
        <end position="826"/>
    </location>
</feature>
<dbReference type="Gene3D" id="2.10.70.100">
    <property type="match status" value="1"/>
</dbReference>
<dbReference type="Gene3D" id="3.40.50.2300">
    <property type="match status" value="1"/>
</dbReference>
<dbReference type="InterPro" id="IPR001789">
    <property type="entry name" value="Sig_transdc_resp-reg_receiver"/>
</dbReference>
<dbReference type="PRINTS" id="PR00344">
    <property type="entry name" value="BCTRLSENSOR"/>
</dbReference>
<dbReference type="Pfam" id="PF00512">
    <property type="entry name" value="HisKA"/>
    <property type="match status" value="1"/>
</dbReference>
<dbReference type="SUPFAM" id="SSF52172">
    <property type="entry name" value="CheY-like"/>
    <property type="match status" value="1"/>
</dbReference>
<dbReference type="InterPro" id="IPR036890">
    <property type="entry name" value="HATPase_C_sf"/>
</dbReference>
<evidence type="ECO:0000259" key="10">
    <source>
        <dbReference type="PROSITE" id="PS50113"/>
    </source>
</evidence>
<comment type="caution">
    <text evidence="11">The sequence shown here is derived from an EMBL/GenBank/DDBJ whole genome shotgun (WGS) entry which is preliminary data.</text>
</comment>
<evidence type="ECO:0000259" key="9">
    <source>
        <dbReference type="PROSITE" id="PS50112"/>
    </source>
</evidence>
<evidence type="ECO:0000256" key="6">
    <source>
        <dbReference type="PROSITE-ProRule" id="PRU00169"/>
    </source>
</evidence>
<dbReference type="Proteomes" id="UP000249555">
    <property type="component" value="Unassembled WGS sequence"/>
</dbReference>
<dbReference type="InterPro" id="IPR052162">
    <property type="entry name" value="Sensor_kinase/Photoreceptor"/>
</dbReference>
<evidence type="ECO:0000259" key="8">
    <source>
        <dbReference type="PROSITE" id="PS50110"/>
    </source>
</evidence>
<feature type="domain" description="PAS" evidence="9">
    <location>
        <begin position="438"/>
        <end position="509"/>
    </location>
</feature>
<dbReference type="NCBIfam" id="TIGR00229">
    <property type="entry name" value="sensory_box"/>
    <property type="match status" value="1"/>
</dbReference>
<dbReference type="InterPro" id="IPR005467">
    <property type="entry name" value="His_kinase_dom"/>
</dbReference>
<dbReference type="InterPro" id="IPR013655">
    <property type="entry name" value="PAS_fold_3"/>
</dbReference>
<feature type="modified residue" description="4-aspartylphosphate" evidence="6">
    <location>
        <position position="899"/>
    </location>
</feature>
<evidence type="ECO:0000313" key="12">
    <source>
        <dbReference type="Proteomes" id="UP000249555"/>
    </source>
</evidence>
<dbReference type="SMART" id="SM00448">
    <property type="entry name" value="REC"/>
    <property type="match status" value="1"/>
</dbReference>
<dbReference type="PANTHER" id="PTHR43304">
    <property type="entry name" value="PHYTOCHROME-LIKE PROTEIN CPH1"/>
    <property type="match status" value="1"/>
</dbReference>
<dbReference type="InterPro" id="IPR036097">
    <property type="entry name" value="HisK_dim/P_sf"/>
</dbReference>
<dbReference type="SMART" id="SM00065">
    <property type="entry name" value="GAF"/>
    <property type="match status" value="1"/>
</dbReference>
<dbReference type="Pfam" id="PF00072">
    <property type="entry name" value="Response_reg"/>
    <property type="match status" value="1"/>
</dbReference>
<dbReference type="SUPFAM" id="SSF55781">
    <property type="entry name" value="GAF domain-like"/>
    <property type="match status" value="1"/>
</dbReference>
<dbReference type="InterPro" id="IPR000014">
    <property type="entry name" value="PAS"/>
</dbReference>
<evidence type="ECO:0000256" key="1">
    <source>
        <dbReference type="ARBA" id="ARBA00000085"/>
    </source>
</evidence>
<dbReference type="Gene3D" id="3.30.450.20">
    <property type="entry name" value="PAS domain"/>
    <property type="match status" value="3"/>
</dbReference>
<dbReference type="InterPro" id="IPR035965">
    <property type="entry name" value="PAS-like_dom_sf"/>
</dbReference>
<dbReference type="SMART" id="SM00086">
    <property type="entry name" value="PAC"/>
    <property type="match status" value="2"/>
</dbReference>
<dbReference type="InterPro" id="IPR011006">
    <property type="entry name" value="CheY-like_superfamily"/>
</dbReference>
<dbReference type="Gene3D" id="1.10.287.130">
    <property type="match status" value="1"/>
</dbReference>
<dbReference type="InterPro" id="IPR003661">
    <property type="entry name" value="HisK_dim/P_dom"/>
</dbReference>
<keyword evidence="4" id="KW-0808">Transferase</keyword>
<dbReference type="SMART" id="SM00091">
    <property type="entry name" value="PAS"/>
    <property type="match status" value="3"/>
</dbReference>
<dbReference type="SMART" id="SM00388">
    <property type="entry name" value="HisKA"/>
    <property type="match status" value="1"/>
</dbReference>
<dbReference type="Pfam" id="PF02518">
    <property type="entry name" value="HATPase_c"/>
    <property type="match status" value="1"/>
</dbReference>
<dbReference type="PROSITE" id="PS50109">
    <property type="entry name" value="HIS_KIN"/>
    <property type="match status" value="1"/>
</dbReference>
<dbReference type="InterPro" id="IPR029016">
    <property type="entry name" value="GAF-like_dom_sf"/>
</dbReference>
<keyword evidence="5 11" id="KW-0418">Kinase</keyword>
<dbReference type="PROSITE" id="PS50110">
    <property type="entry name" value="RESPONSE_REGULATORY"/>
    <property type="match status" value="1"/>
</dbReference>
<dbReference type="PROSITE" id="PS50113">
    <property type="entry name" value="PAC"/>
    <property type="match status" value="2"/>
</dbReference>
<dbReference type="EMBL" id="QFMX01000001">
    <property type="protein sequence ID" value="PZO76859.1"/>
    <property type="molecule type" value="Genomic_DNA"/>
</dbReference>
<evidence type="ECO:0000256" key="3">
    <source>
        <dbReference type="ARBA" id="ARBA00022553"/>
    </source>
</evidence>
<dbReference type="InterPro" id="IPR003018">
    <property type="entry name" value="GAF"/>
</dbReference>
<feature type="domain" description="Response regulatory" evidence="8">
    <location>
        <begin position="849"/>
        <end position="965"/>
    </location>
</feature>
<dbReference type="PROSITE" id="PS50112">
    <property type="entry name" value="PAS"/>
    <property type="match status" value="1"/>
</dbReference>
<reference evidence="11 12" key="1">
    <citation type="submission" date="2017-08" db="EMBL/GenBank/DDBJ databases">
        <title>Infants hospitalized years apart are colonized by the same room-sourced microbial strains.</title>
        <authorList>
            <person name="Brooks B."/>
            <person name="Olm M.R."/>
            <person name="Firek B.A."/>
            <person name="Baker R."/>
            <person name="Thomas B.C."/>
            <person name="Morowitz M.J."/>
            <person name="Banfield J.F."/>
        </authorList>
    </citation>
    <scope>NUCLEOTIDE SEQUENCE [LARGE SCALE GENOMIC DNA]</scope>
    <source>
        <strain evidence="11">S2_018_000_R3_119</strain>
    </source>
</reference>
<dbReference type="SUPFAM" id="SSF47384">
    <property type="entry name" value="Homodimeric domain of signal transducing histidine kinase"/>
    <property type="match status" value="1"/>
</dbReference>
<proteinExistence type="predicted"/>
<evidence type="ECO:0000256" key="5">
    <source>
        <dbReference type="ARBA" id="ARBA00022777"/>
    </source>
</evidence>
<dbReference type="AlphaFoldDB" id="A0A2W4ZAC6"/>
<keyword evidence="3 6" id="KW-0597">Phosphoprotein</keyword>
<dbReference type="InterPro" id="IPR001610">
    <property type="entry name" value="PAC"/>
</dbReference>
<protein>
    <recommendedName>
        <fullName evidence="2">histidine kinase</fullName>
        <ecNumber evidence="2">2.7.13.3</ecNumber>
    </recommendedName>
</protein>
<feature type="domain" description="PAC" evidence="10">
    <location>
        <begin position="222"/>
        <end position="274"/>
    </location>
</feature>
<accession>A0A2W4ZAC6</accession>
<sequence>MQSTPPPPAPDQIPIPAQERYKALFEAIDAGFCIIEVIFDQHRTAVDYRFVEVNPQFEQQTGLLDAVGRTARDLVPDLEQFWFETYGRVALTGEPVRFDHGSDPMDRWFEVHAFRIGAPDAHLVAILFNDVSDRRRAALQTQESEDRLTQALTAGNGIGTWDWDVPNDRIKADERFARQYGVPVEMARKGAPLERYFACVHPDDLPATRCRVADAMEAGGDFSAEYRVVQSDGAIRWIAAQGRCRLAADGSPLRFSGVSFDITERKQADLRQHALLELGDAIRDLTEPDEIAYAASAILGTALQVSRVGYGVIDTVRETITVERDWNAPGIATIAGTLRFRDHGSYIEDLKVGRTVAIADVDLDPRTRDTGDVLKAISAAAFVNMPLVEQDDFVALLYANHATPRVWTEDDLLLMREVAERVRTATERLRAENARRASEEQFRVFAEAVPNQIWAARPDGYLYWFNQQVYAFNGLEPGALDGTRSWANQVHPEDFPAATEAWKRSLTTGERYSAEFRARGKDGIYRWFLVRADPVRAADGTILRWVGTNTDIDDSRRQAAELVRWNETLEEQVAARTRDLMATEEALRQSQKMEAVGQLTGGIAHDFNNLLTGITGSLELLGIRIAQGRLNDVERYSIAAQGAAKRAAALTHRLLAFSRRQTLDPKPTDVNRLVSGMEDLVRRTVGPAIEVEVVEAVGLWATLVDPNQLENALLNLCINARDAMPEGGRLTIETANRWIDARTARERELEPGQYVSLSVSDTGTGMPPEVIAKAFDPFFTTKPLGLGTGLGLSMIYGFARQSGGQVRIYSEVGDGANVCLYLPRHFGEAEDAGVDAELADAPRALDGETVLVVDDEPTVRMLVIEVLEELGYAAIEAADGASGLKLLQSSARIDLLVTDVGLPGGMNGRQMADAARVGRPDLKILFITGYAENAVVGNGFLDPGMHVMTKPFAMEALAGRIKALITAG</sequence>
<evidence type="ECO:0000256" key="2">
    <source>
        <dbReference type="ARBA" id="ARBA00012438"/>
    </source>
</evidence>
<organism evidence="11 12">
    <name type="scientific">Sphingomonas taxi</name>
    <dbReference type="NCBI Taxonomy" id="1549858"/>
    <lineage>
        <taxon>Bacteria</taxon>
        <taxon>Pseudomonadati</taxon>
        <taxon>Pseudomonadota</taxon>
        <taxon>Alphaproteobacteria</taxon>
        <taxon>Sphingomonadales</taxon>
        <taxon>Sphingomonadaceae</taxon>
        <taxon>Sphingomonas</taxon>
    </lineage>
</organism>
<dbReference type="Gene3D" id="3.30.565.10">
    <property type="entry name" value="Histidine kinase-like ATPase, C-terminal domain"/>
    <property type="match status" value="1"/>
</dbReference>
<dbReference type="CDD" id="cd00082">
    <property type="entry name" value="HisKA"/>
    <property type="match status" value="1"/>
</dbReference>
<dbReference type="CDD" id="cd18161">
    <property type="entry name" value="REC_hyHK_blue-like"/>
    <property type="match status" value="1"/>
</dbReference>
<comment type="catalytic activity">
    <reaction evidence="1">
        <text>ATP + protein L-histidine = ADP + protein N-phospho-L-histidine.</text>
        <dbReference type="EC" id="2.7.13.3"/>
    </reaction>
</comment>
<dbReference type="SUPFAM" id="SSF55874">
    <property type="entry name" value="ATPase domain of HSP90 chaperone/DNA topoisomerase II/histidine kinase"/>
    <property type="match status" value="1"/>
</dbReference>
<evidence type="ECO:0000259" key="7">
    <source>
        <dbReference type="PROSITE" id="PS50109"/>
    </source>
</evidence>
<dbReference type="Pfam" id="PF08447">
    <property type="entry name" value="PAS_3"/>
    <property type="match status" value="2"/>
</dbReference>
<dbReference type="EC" id="2.7.13.3" evidence="2"/>
<dbReference type="Pfam" id="PF13188">
    <property type="entry name" value="PAS_8"/>
    <property type="match status" value="1"/>
</dbReference>
<dbReference type="GO" id="GO:0000155">
    <property type="term" value="F:phosphorelay sensor kinase activity"/>
    <property type="evidence" value="ECO:0007669"/>
    <property type="project" value="InterPro"/>
</dbReference>